<organism evidence="1 2">
    <name type="scientific">Portunus trituberculatus</name>
    <name type="common">Swimming crab</name>
    <name type="synonym">Neptunus trituberculatus</name>
    <dbReference type="NCBI Taxonomy" id="210409"/>
    <lineage>
        <taxon>Eukaryota</taxon>
        <taxon>Metazoa</taxon>
        <taxon>Ecdysozoa</taxon>
        <taxon>Arthropoda</taxon>
        <taxon>Crustacea</taxon>
        <taxon>Multicrustacea</taxon>
        <taxon>Malacostraca</taxon>
        <taxon>Eumalacostraca</taxon>
        <taxon>Eucarida</taxon>
        <taxon>Decapoda</taxon>
        <taxon>Pleocyemata</taxon>
        <taxon>Brachyura</taxon>
        <taxon>Eubrachyura</taxon>
        <taxon>Portunoidea</taxon>
        <taxon>Portunidae</taxon>
        <taxon>Portuninae</taxon>
        <taxon>Portunus</taxon>
    </lineage>
</organism>
<protein>
    <submittedName>
        <fullName evidence="1">Uncharacterized protein</fullName>
    </submittedName>
</protein>
<keyword evidence="2" id="KW-1185">Reference proteome</keyword>
<comment type="caution">
    <text evidence="1">The sequence shown here is derived from an EMBL/GenBank/DDBJ whole genome shotgun (WGS) entry which is preliminary data.</text>
</comment>
<gene>
    <name evidence="1" type="ORF">E2C01_060882</name>
</gene>
<sequence>MSELPLMNRTFHRFVRCLCLSGWLAGSLAVCVGAVKYVCSTRAVSLMDSEWRRKFGGKERGVWRSALESGCACSCRLMFA</sequence>
<evidence type="ECO:0000313" key="2">
    <source>
        <dbReference type="Proteomes" id="UP000324222"/>
    </source>
</evidence>
<proteinExistence type="predicted"/>
<reference evidence="1 2" key="1">
    <citation type="submission" date="2019-05" db="EMBL/GenBank/DDBJ databases">
        <title>Another draft genome of Portunus trituberculatus and its Hox gene families provides insights of decapod evolution.</title>
        <authorList>
            <person name="Jeong J.-H."/>
            <person name="Song I."/>
            <person name="Kim S."/>
            <person name="Choi T."/>
            <person name="Kim D."/>
            <person name="Ryu S."/>
            <person name="Kim W."/>
        </authorList>
    </citation>
    <scope>NUCLEOTIDE SEQUENCE [LARGE SCALE GENOMIC DNA]</scope>
    <source>
        <tissue evidence="1">Muscle</tissue>
    </source>
</reference>
<evidence type="ECO:0000313" key="1">
    <source>
        <dbReference type="EMBL" id="MPC66730.1"/>
    </source>
</evidence>
<accession>A0A5B7H3S6</accession>
<dbReference type="EMBL" id="VSRR010025179">
    <property type="protein sequence ID" value="MPC66730.1"/>
    <property type="molecule type" value="Genomic_DNA"/>
</dbReference>
<name>A0A5B7H3S6_PORTR</name>
<dbReference type="AlphaFoldDB" id="A0A5B7H3S6"/>
<dbReference type="Proteomes" id="UP000324222">
    <property type="component" value="Unassembled WGS sequence"/>
</dbReference>